<dbReference type="InterPro" id="IPR011611">
    <property type="entry name" value="PfkB_dom"/>
</dbReference>
<keyword evidence="5" id="KW-1185">Reference proteome</keyword>
<dbReference type="OrthoDB" id="9813569at2"/>
<protein>
    <submittedName>
        <fullName evidence="4">Sugar/nucleoside kinase (Ribokinase family)</fullName>
    </submittedName>
</protein>
<evidence type="ECO:0000256" key="1">
    <source>
        <dbReference type="ARBA" id="ARBA00022679"/>
    </source>
</evidence>
<name>A0A2W7NM45_9RHOB</name>
<evidence type="ECO:0000259" key="3">
    <source>
        <dbReference type="Pfam" id="PF00294"/>
    </source>
</evidence>
<evidence type="ECO:0000256" key="2">
    <source>
        <dbReference type="ARBA" id="ARBA00022777"/>
    </source>
</evidence>
<dbReference type="InterPro" id="IPR029056">
    <property type="entry name" value="Ribokinase-like"/>
</dbReference>
<proteinExistence type="predicted"/>
<dbReference type="SUPFAM" id="SSF53613">
    <property type="entry name" value="Ribokinase-like"/>
    <property type="match status" value="1"/>
</dbReference>
<dbReference type="Gene3D" id="3.40.1190.20">
    <property type="match status" value="1"/>
</dbReference>
<dbReference type="AlphaFoldDB" id="A0A2W7NM45"/>
<reference evidence="4 5" key="1">
    <citation type="submission" date="2018-06" db="EMBL/GenBank/DDBJ databases">
        <title>Genomic Encyclopedia of Archaeal and Bacterial Type Strains, Phase II (KMG-II): from individual species to whole genera.</title>
        <authorList>
            <person name="Goeker M."/>
        </authorList>
    </citation>
    <scope>NUCLEOTIDE SEQUENCE [LARGE SCALE GENOMIC DNA]</scope>
    <source>
        <strain evidence="4 5">DSM 22009</strain>
    </source>
</reference>
<gene>
    <name evidence="4" type="ORF">LX81_03640</name>
</gene>
<keyword evidence="2 4" id="KW-0418">Kinase</keyword>
<accession>A0A2W7NM45</accession>
<dbReference type="Proteomes" id="UP000248916">
    <property type="component" value="Unassembled WGS sequence"/>
</dbReference>
<dbReference type="PANTHER" id="PTHR10584:SF166">
    <property type="entry name" value="RIBOKINASE"/>
    <property type="match status" value="1"/>
</dbReference>
<keyword evidence="1" id="KW-0808">Transferase</keyword>
<dbReference type="GO" id="GO:0005829">
    <property type="term" value="C:cytosol"/>
    <property type="evidence" value="ECO:0007669"/>
    <property type="project" value="TreeGrafter"/>
</dbReference>
<organism evidence="4 5">
    <name type="scientific">Palleronia aestuarii</name>
    <dbReference type="NCBI Taxonomy" id="568105"/>
    <lineage>
        <taxon>Bacteria</taxon>
        <taxon>Pseudomonadati</taxon>
        <taxon>Pseudomonadota</taxon>
        <taxon>Alphaproteobacteria</taxon>
        <taxon>Rhodobacterales</taxon>
        <taxon>Roseobacteraceae</taxon>
        <taxon>Palleronia</taxon>
    </lineage>
</organism>
<feature type="domain" description="Carbohydrate kinase PfkB" evidence="3">
    <location>
        <begin position="29"/>
        <end position="316"/>
    </location>
</feature>
<dbReference type="EMBL" id="QKZL01000024">
    <property type="protein sequence ID" value="PZX12382.1"/>
    <property type="molecule type" value="Genomic_DNA"/>
</dbReference>
<sequence length="344" mass="36694">MTGQTRKGFVTGGTWCLDYNLSLAEWPAVETAARILSNQRQGGGSACNFGVGLRRLAPEIPVETIALCGADADGDFLRGVAEDHGIDTAQYHVQPGLTTHRVMAFTGLDTGSRTHLFEAESSDYLTPDHFDFSDSRAFMLHLGLPGTHAMLDAPWQDDANGWVTILRKARAAGLRTNLELMTIDEVELRALVLPCLPHLDYLVVNDHEIGAITGIETHRDGGTSHETVLAAAHKALEIGAMGLVVVHFPQGAIAVERGGQTVHQASVEIPATGVVGSNGAGDAFTAGFFCGLHRGRPLEDCLKYAHSAAAASLRAIDTFSAIATIEECLALADEYGWRAPMKIA</sequence>
<evidence type="ECO:0000313" key="5">
    <source>
        <dbReference type="Proteomes" id="UP000248916"/>
    </source>
</evidence>
<comment type="caution">
    <text evidence="4">The sequence shown here is derived from an EMBL/GenBank/DDBJ whole genome shotgun (WGS) entry which is preliminary data.</text>
</comment>
<evidence type="ECO:0000313" key="4">
    <source>
        <dbReference type="EMBL" id="PZX12382.1"/>
    </source>
</evidence>
<dbReference type="RefSeq" id="WP_111538669.1">
    <property type="nucleotide sequence ID" value="NZ_QKZL01000024.1"/>
</dbReference>
<dbReference type="GO" id="GO:0016301">
    <property type="term" value="F:kinase activity"/>
    <property type="evidence" value="ECO:0007669"/>
    <property type="project" value="UniProtKB-KW"/>
</dbReference>
<dbReference type="PANTHER" id="PTHR10584">
    <property type="entry name" value="SUGAR KINASE"/>
    <property type="match status" value="1"/>
</dbReference>
<dbReference type="Pfam" id="PF00294">
    <property type="entry name" value="PfkB"/>
    <property type="match status" value="1"/>
</dbReference>